<proteinExistence type="predicted"/>
<feature type="domain" description="Protein kinase" evidence="12">
    <location>
        <begin position="120"/>
        <end position="385"/>
    </location>
</feature>
<dbReference type="PANTHER" id="PTHR24418">
    <property type="entry name" value="TYROSINE-PROTEIN KINASE"/>
    <property type="match status" value="1"/>
</dbReference>
<dbReference type="SUPFAM" id="SSF50044">
    <property type="entry name" value="SH3-domain"/>
    <property type="match status" value="1"/>
</dbReference>
<keyword evidence="3" id="KW-0808">Transferase</keyword>
<accession>A0A8S4GF08</accession>
<dbReference type="PROSITE" id="PS50002">
    <property type="entry name" value="SH3"/>
    <property type="match status" value="1"/>
</dbReference>
<evidence type="ECO:0000259" key="12">
    <source>
        <dbReference type="PROSITE" id="PS50011"/>
    </source>
</evidence>
<dbReference type="AlphaFoldDB" id="A0A8S4GF08"/>
<dbReference type="InterPro" id="IPR036028">
    <property type="entry name" value="SH3-like_dom_sf"/>
</dbReference>
<evidence type="ECO:0000256" key="7">
    <source>
        <dbReference type="ARBA" id="ARBA00023137"/>
    </source>
</evidence>
<dbReference type="GO" id="GO:0004715">
    <property type="term" value="F:non-membrane spanning protein tyrosine kinase activity"/>
    <property type="evidence" value="ECO:0007669"/>
    <property type="project" value="UniProtKB-EC"/>
</dbReference>
<dbReference type="InterPro" id="IPR011009">
    <property type="entry name" value="Kinase-like_dom_sf"/>
</dbReference>
<protein>
    <recommendedName>
        <fullName evidence="1">non-specific protein-tyrosine kinase</fullName>
        <ecNumber evidence="1">2.7.10.2</ecNumber>
    </recommendedName>
</protein>
<sequence length="879" mass="97385">MEGSFEDQILLEFLEEAELQQYHKLFRESLKVSKLSQLKYVFSEDLAQIGLSKPEQRRFKKIYSKYFPNQYISRIKNLFLPNRRHELHNHGPSSLPTDLHLLSESTVHVPSKHIIPKDDITINKELGMGQFGVVQQGTWTTGNQRIQVAIKCLGHERMTSDSTEFLKEAAVMHGIEHPFIVRLYGVVLDVESLMLVTELAPLRSLLECLREVSLRPHFPVSTLCEFAEQICSGMTYLEQKRLIHRDLAARNILVFNKDRVKISDFGLSRALGVGKDYYQTNYNVNLKLPVAWCAPECILYLRFTTSSDVWAYGVCLWEMFTYGFQPWVALTGQQILEAIDSPNCQRLERPELCPEQYYIVMLHCWEHDPTHRPKFSQLLVKLQSIRPEQVQATQNFHKPDENRLRISYLEYKTGQTITVLGKNHNNTSLWYGVLAGGACGLFDPACTKPIVPKGAAKPPRQVVPPYQPCKELDQQPLINPHSPSFLTGAVSMPPYPLLDAEATADDASSGAPYQPCKELDQQQLINPHSPSFLTGAVSMPPYPLLDPEATADDASSGAPYQPCKELDQQPLINPHSPSFLTGAVSMPPYPLLDAEATADAFLTNTDSKTRIAAFLTRMAAFLTRSAAFLTNTDGKTRIAAFLTNTDGKTRIAAFLSNTDGKTRIAAFLTRIAAFLSNTDGKTRIAAFLSNTDGKTRIAAFLTRIAAFLSNTDVKTRIAAFLTRIAAFLIRIAAFLSNTDGKTRIAAFLTRIAAFLSNTDGKTRIAAFLTRIAAFLTRIAAFLTNTDDASSGAPYQPCKELDQQPLINPHSPSFLTGAVSMPPYPLLDAEATADVSATASTSAAEMCSKSSRKNGKENIVSSGKGILNKVLPSLGSDGHV</sequence>
<dbReference type="GO" id="GO:0005524">
    <property type="term" value="F:ATP binding"/>
    <property type="evidence" value="ECO:0007669"/>
    <property type="project" value="UniProtKB-UniRule"/>
</dbReference>
<evidence type="ECO:0000256" key="8">
    <source>
        <dbReference type="ARBA" id="ARBA00047899"/>
    </source>
</evidence>
<keyword evidence="4 10" id="KW-0547">Nucleotide-binding</keyword>
<evidence type="ECO:0000256" key="9">
    <source>
        <dbReference type="PROSITE-ProRule" id="PRU00192"/>
    </source>
</evidence>
<dbReference type="Pfam" id="PF07714">
    <property type="entry name" value="PK_Tyr_Ser-Thr"/>
    <property type="match status" value="1"/>
</dbReference>
<dbReference type="InterPro" id="IPR000719">
    <property type="entry name" value="Prot_kinase_dom"/>
</dbReference>
<evidence type="ECO:0000256" key="4">
    <source>
        <dbReference type="ARBA" id="ARBA00022741"/>
    </source>
</evidence>
<keyword evidence="2 9" id="KW-0728">SH3 domain</keyword>
<evidence type="ECO:0000256" key="5">
    <source>
        <dbReference type="ARBA" id="ARBA00022777"/>
    </source>
</evidence>
<dbReference type="SUPFAM" id="SSF56112">
    <property type="entry name" value="Protein kinase-like (PK-like)"/>
    <property type="match status" value="1"/>
</dbReference>
<dbReference type="Proteomes" id="UP000653454">
    <property type="component" value="Unassembled WGS sequence"/>
</dbReference>
<dbReference type="PROSITE" id="PS50011">
    <property type="entry name" value="PROTEIN_KINASE_DOM"/>
    <property type="match status" value="1"/>
</dbReference>
<reference evidence="13" key="1">
    <citation type="submission" date="2020-11" db="EMBL/GenBank/DDBJ databases">
        <authorList>
            <person name="Whiteford S."/>
        </authorList>
    </citation>
    <scope>NUCLEOTIDE SEQUENCE</scope>
</reference>
<dbReference type="EMBL" id="CAJHNJ030000595">
    <property type="protein sequence ID" value="CAG9138344.1"/>
    <property type="molecule type" value="Genomic_DNA"/>
</dbReference>
<dbReference type="InterPro" id="IPR001452">
    <property type="entry name" value="SH3_domain"/>
</dbReference>
<feature type="domain" description="SH3" evidence="11">
    <location>
        <begin position="385"/>
        <end position="452"/>
    </location>
</feature>
<keyword evidence="6 10" id="KW-0067">ATP-binding</keyword>
<dbReference type="Gene3D" id="3.30.200.20">
    <property type="entry name" value="Phosphorylase Kinase, domain 1"/>
    <property type="match status" value="1"/>
</dbReference>
<dbReference type="Pfam" id="PF22931">
    <property type="entry name" value="SAM_TNK"/>
    <property type="match status" value="1"/>
</dbReference>
<dbReference type="InterPro" id="IPR008266">
    <property type="entry name" value="Tyr_kinase_AS"/>
</dbReference>
<evidence type="ECO:0000259" key="11">
    <source>
        <dbReference type="PROSITE" id="PS50002"/>
    </source>
</evidence>
<dbReference type="InterPro" id="IPR050198">
    <property type="entry name" value="Non-receptor_tyrosine_kinases"/>
</dbReference>
<dbReference type="EC" id="2.7.10.2" evidence="1"/>
<name>A0A8S4GF08_PLUXY</name>
<comment type="catalytic activity">
    <reaction evidence="8">
        <text>L-threonyl-[protein] + ATP = O-phospho-L-threonyl-[protein] + ADP + H(+)</text>
        <dbReference type="Rhea" id="RHEA:46608"/>
        <dbReference type="Rhea" id="RHEA-COMP:11060"/>
        <dbReference type="Rhea" id="RHEA-COMP:11605"/>
        <dbReference type="ChEBI" id="CHEBI:15378"/>
        <dbReference type="ChEBI" id="CHEBI:30013"/>
        <dbReference type="ChEBI" id="CHEBI:30616"/>
        <dbReference type="ChEBI" id="CHEBI:61977"/>
        <dbReference type="ChEBI" id="CHEBI:456216"/>
        <dbReference type="EC" id="2.7.11.1"/>
    </reaction>
</comment>
<evidence type="ECO:0000256" key="6">
    <source>
        <dbReference type="ARBA" id="ARBA00022840"/>
    </source>
</evidence>
<evidence type="ECO:0000256" key="2">
    <source>
        <dbReference type="ARBA" id="ARBA00022443"/>
    </source>
</evidence>
<organism evidence="13 14">
    <name type="scientific">Plutella xylostella</name>
    <name type="common">Diamondback moth</name>
    <name type="synonym">Plutella maculipennis</name>
    <dbReference type="NCBI Taxonomy" id="51655"/>
    <lineage>
        <taxon>Eukaryota</taxon>
        <taxon>Metazoa</taxon>
        <taxon>Ecdysozoa</taxon>
        <taxon>Arthropoda</taxon>
        <taxon>Hexapoda</taxon>
        <taxon>Insecta</taxon>
        <taxon>Pterygota</taxon>
        <taxon>Neoptera</taxon>
        <taxon>Endopterygota</taxon>
        <taxon>Lepidoptera</taxon>
        <taxon>Glossata</taxon>
        <taxon>Ditrysia</taxon>
        <taxon>Yponomeutoidea</taxon>
        <taxon>Plutellidae</taxon>
        <taxon>Plutella</taxon>
    </lineage>
</organism>
<keyword evidence="14" id="KW-1185">Reference proteome</keyword>
<dbReference type="InterPro" id="IPR017441">
    <property type="entry name" value="Protein_kinase_ATP_BS"/>
</dbReference>
<dbReference type="PROSITE" id="PS00109">
    <property type="entry name" value="PROTEIN_KINASE_TYR"/>
    <property type="match status" value="1"/>
</dbReference>
<keyword evidence="5" id="KW-0418">Kinase</keyword>
<evidence type="ECO:0000313" key="13">
    <source>
        <dbReference type="EMBL" id="CAG9138344.1"/>
    </source>
</evidence>
<dbReference type="InterPro" id="IPR055175">
    <property type="entry name" value="ACK/TNK-like_SAM"/>
</dbReference>
<dbReference type="PROSITE" id="PS00107">
    <property type="entry name" value="PROTEIN_KINASE_ATP"/>
    <property type="match status" value="1"/>
</dbReference>
<evidence type="ECO:0000256" key="3">
    <source>
        <dbReference type="ARBA" id="ARBA00022679"/>
    </source>
</evidence>
<evidence type="ECO:0000256" key="1">
    <source>
        <dbReference type="ARBA" id="ARBA00011903"/>
    </source>
</evidence>
<dbReference type="GO" id="GO:0002009">
    <property type="term" value="P:morphogenesis of an epithelium"/>
    <property type="evidence" value="ECO:0007669"/>
    <property type="project" value="UniProtKB-ARBA"/>
</dbReference>
<evidence type="ECO:0000313" key="14">
    <source>
        <dbReference type="Proteomes" id="UP000653454"/>
    </source>
</evidence>
<dbReference type="GO" id="GO:0004674">
    <property type="term" value="F:protein serine/threonine kinase activity"/>
    <property type="evidence" value="ECO:0007669"/>
    <property type="project" value="UniProtKB-EC"/>
</dbReference>
<evidence type="ECO:0000256" key="10">
    <source>
        <dbReference type="PROSITE-ProRule" id="PRU10141"/>
    </source>
</evidence>
<gene>
    <name evidence="13" type="ORF">PLXY2_LOCUS16597</name>
</gene>
<comment type="caution">
    <text evidence="13">The sequence shown here is derived from an EMBL/GenBank/DDBJ whole genome shotgun (WGS) entry which is preliminary data.</text>
</comment>
<dbReference type="FunFam" id="1.10.510.10:FF:000521">
    <property type="entry name" value="Tyrosine-protein kinase pr2"/>
    <property type="match status" value="1"/>
</dbReference>
<keyword evidence="7" id="KW-0829">Tyrosine-protein kinase</keyword>
<dbReference type="PRINTS" id="PR00109">
    <property type="entry name" value="TYRKINASE"/>
</dbReference>
<dbReference type="Gene3D" id="1.10.510.10">
    <property type="entry name" value="Transferase(Phosphotransferase) domain 1"/>
    <property type="match status" value="1"/>
</dbReference>
<feature type="binding site" evidence="10">
    <location>
        <position position="151"/>
    </location>
    <ligand>
        <name>ATP</name>
        <dbReference type="ChEBI" id="CHEBI:30616"/>
    </ligand>
</feature>
<dbReference type="InterPro" id="IPR001245">
    <property type="entry name" value="Ser-Thr/Tyr_kinase_cat_dom"/>
</dbReference>
<dbReference type="InterPro" id="IPR020635">
    <property type="entry name" value="Tyr_kinase_cat_dom"/>
</dbReference>
<dbReference type="SMART" id="SM00219">
    <property type="entry name" value="TyrKc"/>
    <property type="match status" value="1"/>
</dbReference>